<dbReference type="Proteomes" id="UP001626550">
    <property type="component" value="Unassembled WGS sequence"/>
</dbReference>
<accession>A0ABD2QER9</accession>
<organism evidence="2 3">
    <name type="scientific">Cichlidogyrus casuarinus</name>
    <dbReference type="NCBI Taxonomy" id="1844966"/>
    <lineage>
        <taxon>Eukaryota</taxon>
        <taxon>Metazoa</taxon>
        <taxon>Spiralia</taxon>
        <taxon>Lophotrochozoa</taxon>
        <taxon>Platyhelminthes</taxon>
        <taxon>Monogenea</taxon>
        <taxon>Monopisthocotylea</taxon>
        <taxon>Dactylogyridea</taxon>
        <taxon>Ancyrocephalidae</taxon>
        <taxon>Cichlidogyrus</taxon>
    </lineage>
</organism>
<gene>
    <name evidence="2" type="ORF">Ciccas_004530</name>
</gene>
<keyword evidence="1" id="KW-0812">Transmembrane</keyword>
<protein>
    <submittedName>
        <fullName evidence="2">Uncharacterized protein</fullName>
    </submittedName>
</protein>
<comment type="caution">
    <text evidence="2">The sequence shown here is derived from an EMBL/GenBank/DDBJ whole genome shotgun (WGS) entry which is preliminary data.</text>
</comment>
<evidence type="ECO:0000313" key="3">
    <source>
        <dbReference type="Proteomes" id="UP001626550"/>
    </source>
</evidence>
<proteinExistence type="predicted"/>
<evidence type="ECO:0000313" key="2">
    <source>
        <dbReference type="EMBL" id="KAL3316821.1"/>
    </source>
</evidence>
<evidence type="ECO:0000256" key="1">
    <source>
        <dbReference type="SAM" id="Phobius"/>
    </source>
</evidence>
<sequence>MESDPFLYTNDTGPSLQKTMTSKKLTGFKDSRFNYFVSEMQDKNRLAHISVRCSYSMKSNFIIILNPYAIGINHEILSTTYTTLRTSQSENFVVLGLTNSFADTSKNSHLNGLYLIGLRCTDQLMEHEKALFDKLDWYNPGSASRLLSNLNAHCPDWSVYQLEKVLPQPMSIEDIPPLAHKIGIPLRSLAQDSISVILACDSYQSIELLVDCLDIAITNCSRERSIQFLIVKQSDSGPITLDLLQHRLKISKENVELDVIETDIVNRGELIHFATESKASGSALLFVDSACQLPSNWDCAIYECLRRPGSGVGFFSTRVNLSDNLINSKDIKSALKCYFFTVLINVISSTIGLPIANVPVFCYAYHLKMTGGYPQSNRTTHLIDLVSKLRVCIGRPILTRFTKASFGILDLNLFNSDLMSTALYAILVSTNWITGIDSSQAKIIISKVTA</sequence>
<name>A0ABD2QER9_9PLAT</name>
<dbReference type="AlphaFoldDB" id="A0ABD2QER9"/>
<reference evidence="2 3" key="1">
    <citation type="submission" date="2024-11" db="EMBL/GenBank/DDBJ databases">
        <title>Adaptive evolution of stress response genes in parasites aligns with host niche diversity.</title>
        <authorList>
            <person name="Hahn C."/>
            <person name="Resl P."/>
        </authorList>
    </citation>
    <scope>NUCLEOTIDE SEQUENCE [LARGE SCALE GENOMIC DNA]</scope>
    <source>
        <strain evidence="2">EGGRZ-B1_66</strain>
        <tissue evidence="2">Body</tissue>
    </source>
</reference>
<keyword evidence="1" id="KW-0472">Membrane</keyword>
<dbReference type="EMBL" id="JBJKFK010000477">
    <property type="protein sequence ID" value="KAL3316821.1"/>
    <property type="molecule type" value="Genomic_DNA"/>
</dbReference>
<keyword evidence="3" id="KW-1185">Reference proteome</keyword>
<keyword evidence="1" id="KW-1133">Transmembrane helix</keyword>
<feature type="transmembrane region" description="Helical" evidence="1">
    <location>
        <begin position="338"/>
        <end position="365"/>
    </location>
</feature>